<dbReference type="CDD" id="cd02440">
    <property type="entry name" value="AdoMet_MTases"/>
    <property type="match status" value="1"/>
</dbReference>
<dbReference type="PANTHER" id="PTHR43591:SF105">
    <property type="entry name" value="METHYLTRANSFERASE DOMAIN-CONTAINING PROTEIN-RELATED"/>
    <property type="match status" value="1"/>
</dbReference>
<dbReference type="InterPro" id="IPR041698">
    <property type="entry name" value="Methyltransf_25"/>
</dbReference>
<feature type="domain" description="Methyltransferase" evidence="1">
    <location>
        <begin position="50"/>
        <end position="141"/>
    </location>
</feature>
<dbReference type="InterPro" id="IPR029063">
    <property type="entry name" value="SAM-dependent_MTases_sf"/>
</dbReference>
<name>A0A6A6H6F2_VIRVR</name>
<protein>
    <submittedName>
        <fullName evidence="2">S-adenosyl-L-methionine-dependent methyltransferase</fullName>
    </submittedName>
</protein>
<dbReference type="AlphaFoldDB" id="A0A6A6H6F2"/>
<dbReference type="OrthoDB" id="2013972at2759"/>
<dbReference type="PANTHER" id="PTHR43591">
    <property type="entry name" value="METHYLTRANSFERASE"/>
    <property type="match status" value="1"/>
</dbReference>
<reference evidence="2" key="1">
    <citation type="journal article" date="2020" name="Stud. Mycol.">
        <title>101 Dothideomycetes genomes: a test case for predicting lifestyles and emergence of pathogens.</title>
        <authorList>
            <person name="Haridas S."/>
            <person name="Albert R."/>
            <person name="Binder M."/>
            <person name="Bloem J."/>
            <person name="Labutti K."/>
            <person name="Salamov A."/>
            <person name="Andreopoulos B."/>
            <person name="Baker S."/>
            <person name="Barry K."/>
            <person name="Bills G."/>
            <person name="Bluhm B."/>
            <person name="Cannon C."/>
            <person name="Castanera R."/>
            <person name="Culley D."/>
            <person name="Daum C."/>
            <person name="Ezra D."/>
            <person name="Gonzalez J."/>
            <person name="Henrissat B."/>
            <person name="Kuo A."/>
            <person name="Liang C."/>
            <person name="Lipzen A."/>
            <person name="Lutzoni F."/>
            <person name="Magnuson J."/>
            <person name="Mondo S."/>
            <person name="Nolan M."/>
            <person name="Ohm R."/>
            <person name="Pangilinan J."/>
            <person name="Park H.-J."/>
            <person name="Ramirez L."/>
            <person name="Alfaro M."/>
            <person name="Sun H."/>
            <person name="Tritt A."/>
            <person name="Yoshinaga Y."/>
            <person name="Zwiers L.-H."/>
            <person name="Turgeon B."/>
            <person name="Goodwin S."/>
            <person name="Spatafora J."/>
            <person name="Crous P."/>
            <person name="Grigoriev I."/>
        </authorList>
    </citation>
    <scope>NUCLEOTIDE SEQUENCE</scope>
    <source>
        <strain evidence="2">Tuck. ex Michener</strain>
    </source>
</reference>
<evidence type="ECO:0000259" key="1">
    <source>
        <dbReference type="Pfam" id="PF13649"/>
    </source>
</evidence>
<keyword evidence="2" id="KW-0808">Transferase</keyword>
<dbReference type="EMBL" id="ML991805">
    <property type="protein sequence ID" value="KAF2233595.1"/>
    <property type="molecule type" value="Genomic_DNA"/>
</dbReference>
<evidence type="ECO:0000313" key="3">
    <source>
        <dbReference type="Proteomes" id="UP000800092"/>
    </source>
</evidence>
<dbReference type="GO" id="GO:0008168">
    <property type="term" value="F:methyltransferase activity"/>
    <property type="evidence" value="ECO:0007669"/>
    <property type="project" value="UniProtKB-KW"/>
</dbReference>
<dbReference type="Proteomes" id="UP000800092">
    <property type="component" value="Unassembled WGS sequence"/>
</dbReference>
<evidence type="ECO:0000313" key="2">
    <source>
        <dbReference type="EMBL" id="KAF2233595.1"/>
    </source>
</evidence>
<organism evidence="2 3">
    <name type="scientific">Viridothelium virens</name>
    <name type="common">Speckled blister lichen</name>
    <name type="synonym">Trypethelium virens</name>
    <dbReference type="NCBI Taxonomy" id="1048519"/>
    <lineage>
        <taxon>Eukaryota</taxon>
        <taxon>Fungi</taxon>
        <taxon>Dikarya</taxon>
        <taxon>Ascomycota</taxon>
        <taxon>Pezizomycotina</taxon>
        <taxon>Dothideomycetes</taxon>
        <taxon>Dothideomycetes incertae sedis</taxon>
        <taxon>Trypetheliales</taxon>
        <taxon>Trypetheliaceae</taxon>
        <taxon>Viridothelium</taxon>
    </lineage>
</organism>
<keyword evidence="3" id="KW-1185">Reference proteome</keyword>
<dbReference type="GO" id="GO:0032259">
    <property type="term" value="P:methylation"/>
    <property type="evidence" value="ECO:0007669"/>
    <property type="project" value="UniProtKB-KW"/>
</dbReference>
<keyword evidence="2" id="KW-0489">Methyltransferase</keyword>
<dbReference type="Gene3D" id="3.40.50.150">
    <property type="entry name" value="Vaccinia Virus protein VP39"/>
    <property type="match status" value="1"/>
</dbReference>
<sequence>MASSSDVTANLTNSFNNAADTYERRMGTATRAVARHIISSLPSLPPNPTICDNACGTGAITKAFLDRYPHGHVYATDNSPGMVELMRQNIDQSGWSGKVKVEVMDSVRLHLPDNSVDANTMNFGIFFTSDAQRAADEIVRHK</sequence>
<proteinExistence type="predicted"/>
<dbReference type="Pfam" id="PF13649">
    <property type="entry name" value="Methyltransf_25"/>
    <property type="match status" value="1"/>
</dbReference>
<accession>A0A6A6H6F2</accession>
<dbReference type="SUPFAM" id="SSF53335">
    <property type="entry name" value="S-adenosyl-L-methionine-dependent methyltransferases"/>
    <property type="match status" value="1"/>
</dbReference>
<gene>
    <name evidence="2" type="ORF">EV356DRAFT_503397</name>
</gene>